<feature type="transmembrane region" description="Helical" evidence="1">
    <location>
        <begin position="223"/>
        <end position="242"/>
    </location>
</feature>
<feature type="transmembrane region" description="Helical" evidence="1">
    <location>
        <begin position="7"/>
        <end position="26"/>
    </location>
</feature>
<dbReference type="EMBL" id="BLLI01000026">
    <property type="protein sequence ID" value="GFH42501.1"/>
    <property type="molecule type" value="Genomic_DNA"/>
</dbReference>
<feature type="transmembrane region" description="Helical" evidence="1">
    <location>
        <begin position="185"/>
        <end position="203"/>
    </location>
</feature>
<feature type="transmembrane region" description="Helical" evidence="1">
    <location>
        <begin position="423"/>
        <end position="441"/>
    </location>
</feature>
<keyword evidence="1" id="KW-1133">Transmembrane helix</keyword>
<keyword evidence="1" id="KW-0472">Membrane</keyword>
<keyword evidence="3" id="KW-1185">Reference proteome</keyword>
<dbReference type="Proteomes" id="UP000480303">
    <property type="component" value="Unassembled WGS sequence"/>
</dbReference>
<evidence type="ECO:0000256" key="1">
    <source>
        <dbReference type="SAM" id="Phobius"/>
    </source>
</evidence>
<sequence length="540" mass="60808">MKMTQNQIKNLCISIFSVFVVGYSLILNFSLIGLAGAAVAVGAIFLIALVYQKDQSVVEKVDLYILLSFLGILAIHYEQLLDAFTTSLFTDGFDRNMPVQIVSLIVGFVVGRIFISNAKKRESLATKTIYKYLGLFLTVFSISLFFWSGVYLTGLAQQLSIFAVFGLIALCRANRTSDEKAIGRVSKVALFLAVFSLVLPVLFPSYSLSQFNINAFLSVTVFPWYSVLGITLLLLSIVGMGLHYGKRRFDEDTIFLSGLVGLAWVVKASVYFYFDFSWIAICVYALLFFGFTNHFIKRNGYWQLTRVDSPLNENEFYWLLIAATSVVFSIFLIHTGYIYFWLSLIVGLLAVLFLNKIAFGWVKDAVFWITLLFSIAGAASTIALQNGYSDKKIITIAAIFVFASIVMWMLNHRNFIGQNKFKTTKIVMVVIFAILVIIPAFKAGSQISVDLKNKSANIGSLVTEETSLLITTTADGKENAVKKLSYIWADSFFFDKEDISELDEAETTLTIDNHHLILWVEDEYGVVTRKDCWFYDSRKR</sequence>
<reference evidence="2 3" key="1">
    <citation type="submission" date="2020-02" db="EMBL/GenBank/DDBJ databases">
        <title>Draft genome sequence of Lactococcus sp. Hs30E4-3.</title>
        <authorList>
            <person name="Noda S."/>
            <person name="Yuki M."/>
            <person name="Ohkuma M."/>
        </authorList>
    </citation>
    <scope>NUCLEOTIDE SEQUENCE [LARGE SCALE GENOMIC DNA]</scope>
    <source>
        <strain evidence="2 3">Hs30E4-3</strain>
    </source>
</reference>
<feature type="transmembrane region" description="Helical" evidence="1">
    <location>
        <begin position="63"/>
        <end position="79"/>
    </location>
</feature>
<proteinExistence type="predicted"/>
<feature type="transmembrane region" description="Helical" evidence="1">
    <location>
        <begin position="129"/>
        <end position="149"/>
    </location>
</feature>
<protein>
    <submittedName>
        <fullName evidence="2">Uncharacterized protein</fullName>
    </submittedName>
</protein>
<dbReference type="AlphaFoldDB" id="A0A6A0BDR2"/>
<feature type="transmembrane region" description="Helical" evidence="1">
    <location>
        <begin position="365"/>
        <end position="387"/>
    </location>
</feature>
<evidence type="ECO:0000313" key="3">
    <source>
        <dbReference type="Proteomes" id="UP000480303"/>
    </source>
</evidence>
<gene>
    <name evidence="2" type="ORF">Hs30E_10520</name>
</gene>
<feature type="transmembrane region" description="Helical" evidence="1">
    <location>
        <begin position="316"/>
        <end position="333"/>
    </location>
</feature>
<feature type="transmembrane region" description="Helical" evidence="1">
    <location>
        <begin position="32"/>
        <end position="51"/>
    </location>
</feature>
<evidence type="ECO:0000313" key="2">
    <source>
        <dbReference type="EMBL" id="GFH42501.1"/>
    </source>
</evidence>
<feature type="transmembrane region" description="Helical" evidence="1">
    <location>
        <begin position="254"/>
        <end position="272"/>
    </location>
</feature>
<comment type="caution">
    <text evidence="2">The sequence shown here is derived from an EMBL/GenBank/DDBJ whole genome shotgun (WGS) entry which is preliminary data.</text>
</comment>
<name>A0A6A0BDR2_9LACT</name>
<feature type="transmembrane region" description="Helical" evidence="1">
    <location>
        <begin position="393"/>
        <end position="411"/>
    </location>
</feature>
<feature type="transmembrane region" description="Helical" evidence="1">
    <location>
        <begin position="155"/>
        <end position="173"/>
    </location>
</feature>
<feature type="transmembrane region" description="Helical" evidence="1">
    <location>
        <begin position="278"/>
        <end position="296"/>
    </location>
</feature>
<dbReference type="RefSeq" id="WP_172208591.1">
    <property type="nucleotide sequence ID" value="NZ_BLLI01000026.1"/>
</dbReference>
<keyword evidence="1" id="KW-0812">Transmembrane</keyword>
<feature type="transmembrane region" description="Helical" evidence="1">
    <location>
        <begin position="99"/>
        <end position="117"/>
    </location>
</feature>
<feature type="transmembrane region" description="Helical" evidence="1">
    <location>
        <begin position="339"/>
        <end position="358"/>
    </location>
</feature>
<organism evidence="2 3">
    <name type="scientific">Pseudolactococcus hodotermopsidis</name>
    <dbReference type="NCBI Taxonomy" id="2709157"/>
    <lineage>
        <taxon>Bacteria</taxon>
        <taxon>Bacillati</taxon>
        <taxon>Bacillota</taxon>
        <taxon>Bacilli</taxon>
        <taxon>Lactobacillales</taxon>
        <taxon>Streptococcaceae</taxon>
        <taxon>Pseudolactococcus</taxon>
    </lineage>
</organism>
<accession>A0A6A0BDR2</accession>